<evidence type="ECO:0000313" key="2">
    <source>
        <dbReference type="Proteomes" id="UP000005459"/>
    </source>
</evidence>
<proteinExistence type="predicted"/>
<dbReference type="STRING" id="768671.ThimaDRAFT_1662"/>
<protein>
    <submittedName>
        <fullName evidence="1">Uncharacterized protein</fullName>
    </submittedName>
</protein>
<keyword evidence="2" id="KW-1185">Reference proteome</keyword>
<dbReference type="RefSeq" id="WP_007192538.1">
    <property type="nucleotide sequence ID" value="NZ_AFWV01000005.1"/>
</dbReference>
<dbReference type="eggNOG" id="COG1335">
    <property type="taxonomic scope" value="Bacteria"/>
</dbReference>
<dbReference type="AlphaFoldDB" id="F9U9R0"/>
<sequence>MTGRRLADESFNLIVVENGCAAGTDGLRRRELEILDMIYCQVIGSVEPEGSWGSENMRSCARARLVISIVARTRG</sequence>
<name>F9U9R0_9GAMM</name>
<dbReference type="EMBL" id="AFWV01000005">
    <property type="protein sequence ID" value="EGV18858.1"/>
    <property type="molecule type" value="Genomic_DNA"/>
</dbReference>
<dbReference type="Proteomes" id="UP000005459">
    <property type="component" value="Unassembled WGS sequence"/>
</dbReference>
<gene>
    <name evidence="1" type="ORF">ThimaDRAFT_1662</name>
</gene>
<accession>F9U9R0</accession>
<evidence type="ECO:0000313" key="1">
    <source>
        <dbReference type="EMBL" id="EGV18858.1"/>
    </source>
</evidence>
<organism evidence="1 2">
    <name type="scientific">Thiocapsa marina 5811</name>
    <dbReference type="NCBI Taxonomy" id="768671"/>
    <lineage>
        <taxon>Bacteria</taxon>
        <taxon>Pseudomonadati</taxon>
        <taxon>Pseudomonadota</taxon>
        <taxon>Gammaproteobacteria</taxon>
        <taxon>Chromatiales</taxon>
        <taxon>Chromatiaceae</taxon>
        <taxon>Thiocapsa</taxon>
    </lineage>
</organism>
<reference evidence="1 2" key="1">
    <citation type="submission" date="2011-06" db="EMBL/GenBank/DDBJ databases">
        <title>The draft genome of Thiocapsa marina 5811.</title>
        <authorList>
            <consortium name="US DOE Joint Genome Institute (JGI-PGF)"/>
            <person name="Lucas S."/>
            <person name="Han J."/>
            <person name="Cheng J.-F."/>
            <person name="Goodwin L."/>
            <person name="Pitluck S."/>
            <person name="Peters L."/>
            <person name="Land M.L."/>
            <person name="Hauser L."/>
            <person name="Vogl K."/>
            <person name="Liu Z."/>
            <person name="Imhoff J."/>
            <person name="Thiel V."/>
            <person name="Frigaard N.-U."/>
            <person name="Bryant D."/>
            <person name="Woyke T.J."/>
        </authorList>
    </citation>
    <scope>NUCLEOTIDE SEQUENCE [LARGE SCALE GENOMIC DNA]</scope>
    <source>
        <strain evidence="1 2">5811</strain>
    </source>
</reference>